<proteinExistence type="predicted"/>
<dbReference type="AlphaFoldDB" id="W2CU10"/>
<evidence type="ECO:0000259" key="2">
    <source>
        <dbReference type="Pfam" id="PF01882"/>
    </source>
</evidence>
<evidence type="ECO:0000313" key="3">
    <source>
        <dbReference type="EMBL" id="ETK10548.1"/>
    </source>
</evidence>
<keyword evidence="1" id="KW-0472">Membrane</keyword>
<dbReference type="PANTHER" id="PTHR33608:SF3">
    <property type="entry name" value="SLR2013 PROTEIN"/>
    <property type="match status" value="1"/>
</dbReference>
<organism evidence="3 4">
    <name type="scientific">Tannerella sp. oral taxon BU063 isolate Cell 6/7/9</name>
    <dbReference type="NCBI Taxonomy" id="1411021"/>
    <lineage>
        <taxon>Bacteria</taxon>
        <taxon>Pseudomonadati</taxon>
        <taxon>Bacteroidota</taxon>
        <taxon>Bacteroidia</taxon>
        <taxon>Bacteroidales</taxon>
        <taxon>Tannerellaceae</taxon>
        <taxon>Tannerella</taxon>
    </lineage>
</organism>
<dbReference type="PANTHER" id="PTHR33608">
    <property type="entry name" value="BLL2464 PROTEIN"/>
    <property type="match status" value="1"/>
</dbReference>
<dbReference type="PATRIC" id="fig|1411021.3.peg.371"/>
<feature type="transmembrane region" description="Helical" evidence="1">
    <location>
        <begin position="83"/>
        <end position="103"/>
    </location>
</feature>
<dbReference type="InterPro" id="IPR002881">
    <property type="entry name" value="DUF58"/>
</dbReference>
<feature type="transmembrane region" description="Helical" evidence="1">
    <location>
        <begin position="30"/>
        <end position="49"/>
    </location>
</feature>
<evidence type="ECO:0000256" key="1">
    <source>
        <dbReference type="SAM" id="Phobius"/>
    </source>
</evidence>
<keyword evidence="1" id="KW-0812">Transmembrane</keyword>
<dbReference type="EMBL" id="AYYD01000690">
    <property type="protein sequence ID" value="ETK10548.1"/>
    <property type="molecule type" value="Genomic_DNA"/>
</dbReference>
<feature type="transmembrane region" description="Helical" evidence="1">
    <location>
        <begin position="7"/>
        <end position="24"/>
    </location>
</feature>
<reference evidence="3 4" key="1">
    <citation type="submission" date="2013-11" db="EMBL/GenBank/DDBJ databases">
        <title>Single cell genomics of uncultured Tannerella BU063 (oral taxon 286).</title>
        <authorList>
            <person name="Beall C.J."/>
            <person name="Campbell A.G."/>
            <person name="Griffen A.L."/>
            <person name="Podar M."/>
            <person name="Leys E.J."/>
        </authorList>
    </citation>
    <scope>NUCLEOTIDE SEQUENCE [LARGE SCALE GENOMIC DNA]</scope>
    <source>
        <strain evidence="3">Cell 6/7/9</strain>
    </source>
</reference>
<name>W2CU10_9BACT</name>
<sequence length="490" mass="57165">MFFTRRFFVVLAAVFVLFVVGYIFPVCFEAARWLICILLSLLAIDSSYWFGSRFREGRRGVLVLFVLYNLLFGYLVSRLATRPIAIVHIIGILIWLILLWPSIKRSETITARRSCSDRFSNGDENEVRITVENRLPTPVHVDIIDELPDIFQRRDVRFPVELKRGEKREIVYRLRPVRRGVYHFGRIRLFVTSPLGLVTTRITDGQPQEVKVYPSYLMLNQYELLAAHHNLTELGIKRVRRLGHHTEFEHIKEYVRGDDYRTINWKASARRHQIMVNTYQDERSQQVYSVIDKGRIMQSAFRGMTLLDYAINASLVLSYVALRREDKVGLATFSNHFETFLPASQQAGQMQQLLESLYRQATDFGESDYSALSVHLNKHITKRSLLILYTNFDSVVGMERQLESLKFLSNRHVVLAVFFENASLTTFAERKPRHLSDYFDQTLADKFIAEKQHVVNLLQRHGIYALLTAPERLSVDVINRYLEMKARHVI</sequence>
<keyword evidence="1" id="KW-1133">Transmembrane helix</keyword>
<keyword evidence="4" id="KW-1185">Reference proteome</keyword>
<dbReference type="Pfam" id="PF01882">
    <property type="entry name" value="DUF58"/>
    <property type="match status" value="1"/>
</dbReference>
<comment type="caution">
    <text evidence="3">The sequence shown here is derived from an EMBL/GenBank/DDBJ whole genome shotgun (WGS) entry which is preliminary data.</text>
</comment>
<gene>
    <name evidence="3" type="ORF">T231_04300</name>
</gene>
<evidence type="ECO:0000313" key="4">
    <source>
        <dbReference type="Proteomes" id="UP000018874"/>
    </source>
</evidence>
<feature type="domain" description="DUF58" evidence="2">
    <location>
        <begin position="252"/>
        <end position="417"/>
    </location>
</feature>
<accession>W2CU10</accession>
<dbReference type="InterPro" id="IPR036465">
    <property type="entry name" value="vWFA_dom_sf"/>
</dbReference>
<protein>
    <recommendedName>
        <fullName evidence="2">DUF58 domain-containing protein</fullName>
    </recommendedName>
</protein>
<feature type="transmembrane region" description="Helical" evidence="1">
    <location>
        <begin position="61"/>
        <end position="77"/>
    </location>
</feature>
<dbReference type="Proteomes" id="UP000018874">
    <property type="component" value="Unassembled WGS sequence"/>
</dbReference>
<dbReference type="SUPFAM" id="SSF53300">
    <property type="entry name" value="vWA-like"/>
    <property type="match status" value="1"/>
</dbReference>